<organism evidence="9 10">
    <name type="scientific">Elysia marginata</name>
    <dbReference type="NCBI Taxonomy" id="1093978"/>
    <lineage>
        <taxon>Eukaryota</taxon>
        <taxon>Metazoa</taxon>
        <taxon>Spiralia</taxon>
        <taxon>Lophotrochozoa</taxon>
        <taxon>Mollusca</taxon>
        <taxon>Gastropoda</taxon>
        <taxon>Heterobranchia</taxon>
        <taxon>Euthyneura</taxon>
        <taxon>Panpulmonata</taxon>
        <taxon>Sacoglossa</taxon>
        <taxon>Placobranchoidea</taxon>
        <taxon>Plakobranchidae</taxon>
        <taxon>Elysia</taxon>
    </lineage>
</organism>
<dbReference type="InterPro" id="IPR051935">
    <property type="entry name" value="HSDL2"/>
</dbReference>
<dbReference type="AlphaFoldDB" id="A0AAV4ISP9"/>
<proteinExistence type="inferred from homology"/>
<comment type="similarity">
    <text evidence="3">Belongs to the short-chain dehydrogenases/reductases (SDR) family.</text>
</comment>
<accession>A0AAV4ISP9</accession>
<gene>
    <name evidence="9" type="ORF">ElyMa_001400400</name>
</gene>
<evidence type="ECO:0000313" key="9">
    <source>
        <dbReference type="EMBL" id="GFS13574.1"/>
    </source>
</evidence>
<dbReference type="InterPro" id="IPR002347">
    <property type="entry name" value="SDR_fam"/>
</dbReference>
<dbReference type="Proteomes" id="UP000762676">
    <property type="component" value="Unassembled WGS sequence"/>
</dbReference>
<keyword evidence="10" id="KW-1185">Reference proteome</keyword>
<evidence type="ECO:0000256" key="7">
    <source>
        <dbReference type="ARBA" id="ARBA00023140"/>
    </source>
</evidence>
<dbReference type="GO" id="GO:0016491">
    <property type="term" value="F:oxidoreductase activity"/>
    <property type="evidence" value="ECO:0007669"/>
    <property type="project" value="UniProtKB-KW"/>
</dbReference>
<comment type="subcellular location">
    <subcellularLocation>
        <location evidence="1">Mitochondrion</location>
    </subcellularLocation>
    <subcellularLocation>
        <location evidence="2">Peroxisome</location>
    </subcellularLocation>
</comment>
<keyword evidence="5" id="KW-0560">Oxidoreductase</keyword>
<dbReference type="NCBIfam" id="NF006133">
    <property type="entry name" value="PRK08278.1"/>
    <property type="match status" value="1"/>
</dbReference>
<dbReference type="PANTHER" id="PTHR42808">
    <property type="entry name" value="HYDROXYSTEROID DEHYDROGENASE-LIKE PROTEIN 2"/>
    <property type="match status" value="1"/>
</dbReference>
<dbReference type="PRINTS" id="PR00081">
    <property type="entry name" value="GDHRDH"/>
</dbReference>
<dbReference type="FunFam" id="3.40.50.720:FF:000301">
    <property type="entry name" value="Hydroxysteroid dehydrogenase like 2"/>
    <property type="match status" value="1"/>
</dbReference>
<dbReference type="InterPro" id="IPR036291">
    <property type="entry name" value="NAD(P)-bd_dom_sf"/>
</dbReference>
<dbReference type="SUPFAM" id="SSF51735">
    <property type="entry name" value="NAD(P)-binding Rossmann-fold domains"/>
    <property type="match status" value="1"/>
</dbReference>
<dbReference type="CDD" id="cd09762">
    <property type="entry name" value="HSDL2_SDR_c"/>
    <property type="match status" value="1"/>
</dbReference>
<dbReference type="EMBL" id="BMAT01002771">
    <property type="protein sequence ID" value="GFS13574.1"/>
    <property type="molecule type" value="Genomic_DNA"/>
</dbReference>
<keyword evidence="6" id="KW-0496">Mitochondrion</keyword>
<keyword evidence="4" id="KW-0521">NADP</keyword>
<evidence type="ECO:0000256" key="5">
    <source>
        <dbReference type="ARBA" id="ARBA00023002"/>
    </source>
</evidence>
<evidence type="ECO:0000313" key="10">
    <source>
        <dbReference type="Proteomes" id="UP000762676"/>
    </source>
</evidence>
<dbReference type="PANTHER" id="PTHR42808:SF3">
    <property type="entry name" value="HYDROXYSTEROID DEHYDROGENASE-LIKE PROTEIN 2"/>
    <property type="match status" value="1"/>
</dbReference>
<evidence type="ECO:0000256" key="1">
    <source>
        <dbReference type="ARBA" id="ARBA00004173"/>
    </source>
</evidence>
<dbReference type="GO" id="GO:0005777">
    <property type="term" value="C:peroxisome"/>
    <property type="evidence" value="ECO:0007669"/>
    <property type="project" value="UniProtKB-SubCell"/>
</dbReference>
<dbReference type="Gene3D" id="3.40.50.720">
    <property type="entry name" value="NAD(P)-binding Rossmann-like Domain"/>
    <property type="match status" value="1"/>
</dbReference>
<evidence type="ECO:0000256" key="6">
    <source>
        <dbReference type="ARBA" id="ARBA00023128"/>
    </source>
</evidence>
<keyword evidence="7" id="KW-0576">Peroxisome</keyword>
<protein>
    <recommendedName>
        <fullName evidence="8">Hydroxysteroid dehydrogenase-like protein 2</fullName>
    </recommendedName>
</protein>
<evidence type="ECO:0000256" key="4">
    <source>
        <dbReference type="ARBA" id="ARBA00022857"/>
    </source>
</evidence>
<evidence type="ECO:0000256" key="3">
    <source>
        <dbReference type="ARBA" id="ARBA00006484"/>
    </source>
</evidence>
<dbReference type="Pfam" id="PF00106">
    <property type="entry name" value="adh_short"/>
    <property type="match status" value="1"/>
</dbReference>
<evidence type="ECO:0000256" key="8">
    <source>
        <dbReference type="ARBA" id="ARBA00040243"/>
    </source>
</evidence>
<name>A0AAV4ISP9_9GAST</name>
<sequence>MCLGQNVVCCGGSDVMTLKGKTVFITGGSRGIGRAIALRAARDGANVVIAAKTATPHHKLSGTIYTVADEVRKAGGQALACIVDIRFEDQIQEAVQKAVDTFGGIDILVNNASAISLTGTLDTTMKKYDLMSSINARGTFLCSKVCLPHLMKSDNPHILNISPPLNLRPMFFQSHCAYTIAKYGMSLCVLGMAAEFEDEGVAVNALWPRTAIWTAATKENGLTAANCRTDDIMSDAAYIIVTRPSRKFTGNFCVDDAVLYSEGVTNFDKYRLSQGGTLFMDLYVDESLDEFTERIEREQSVPKSKL</sequence>
<dbReference type="GO" id="GO:0005739">
    <property type="term" value="C:mitochondrion"/>
    <property type="evidence" value="ECO:0007669"/>
    <property type="project" value="UniProtKB-SubCell"/>
</dbReference>
<comment type="caution">
    <text evidence="9">The sequence shown here is derived from an EMBL/GenBank/DDBJ whole genome shotgun (WGS) entry which is preliminary data.</text>
</comment>
<reference evidence="9 10" key="1">
    <citation type="journal article" date="2021" name="Elife">
        <title>Chloroplast acquisition without the gene transfer in kleptoplastic sea slugs, Plakobranchus ocellatus.</title>
        <authorList>
            <person name="Maeda T."/>
            <person name="Takahashi S."/>
            <person name="Yoshida T."/>
            <person name="Shimamura S."/>
            <person name="Takaki Y."/>
            <person name="Nagai Y."/>
            <person name="Toyoda A."/>
            <person name="Suzuki Y."/>
            <person name="Arimoto A."/>
            <person name="Ishii H."/>
            <person name="Satoh N."/>
            <person name="Nishiyama T."/>
            <person name="Hasebe M."/>
            <person name="Maruyama T."/>
            <person name="Minagawa J."/>
            <person name="Obokata J."/>
            <person name="Shigenobu S."/>
        </authorList>
    </citation>
    <scope>NUCLEOTIDE SEQUENCE [LARGE SCALE GENOMIC DNA]</scope>
</reference>
<evidence type="ECO:0000256" key="2">
    <source>
        <dbReference type="ARBA" id="ARBA00004275"/>
    </source>
</evidence>